<dbReference type="AlphaFoldDB" id="A0A4S2D1V3"/>
<comment type="caution">
    <text evidence="1">The sequence shown here is derived from an EMBL/GenBank/DDBJ whole genome shotgun (WGS) entry which is preliminary data.</text>
</comment>
<evidence type="ECO:0000313" key="1">
    <source>
        <dbReference type="EMBL" id="TGY34922.1"/>
    </source>
</evidence>
<reference evidence="1 2" key="1">
    <citation type="submission" date="2019-04" db="EMBL/GenBank/DDBJ databases">
        <title>Microbes associate with the intestines of laboratory mice.</title>
        <authorList>
            <person name="Navarre W."/>
            <person name="Wong E."/>
            <person name="Huang K."/>
            <person name="Tropini C."/>
            <person name="Ng K."/>
            <person name="Yu B."/>
        </authorList>
    </citation>
    <scope>NUCLEOTIDE SEQUENCE [LARGE SCALE GENOMIC DNA]</scope>
    <source>
        <strain evidence="1 2">NM62_B4-13</strain>
    </source>
</reference>
<name>A0A4S2D1V3_STEMA</name>
<evidence type="ECO:0000313" key="2">
    <source>
        <dbReference type="Proteomes" id="UP000306631"/>
    </source>
</evidence>
<gene>
    <name evidence="1" type="ORF">E5352_07945</name>
</gene>
<organism evidence="1 2">
    <name type="scientific">Stenotrophomonas maltophilia</name>
    <name type="common">Pseudomonas maltophilia</name>
    <name type="synonym">Xanthomonas maltophilia</name>
    <dbReference type="NCBI Taxonomy" id="40324"/>
    <lineage>
        <taxon>Bacteria</taxon>
        <taxon>Pseudomonadati</taxon>
        <taxon>Pseudomonadota</taxon>
        <taxon>Gammaproteobacteria</taxon>
        <taxon>Lysobacterales</taxon>
        <taxon>Lysobacteraceae</taxon>
        <taxon>Stenotrophomonas</taxon>
        <taxon>Stenotrophomonas maltophilia group</taxon>
    </lineage>
</organism>
<dbReference type="EMBL" id="SRYW01000005">
    <property type="protein sequence ID" value="TGY34922.1"/>
    <property type="molecule type" value="Genomic_DNA"/>
</dbReference>
<dbReference type="RefSeq" id="WP_136004374.1">
    <property type="nucleotide sequence ID" value="NZ_SRYW01000005.1"/>
</dbReference>
<dbReference type="OrthoDB" id="9987432at2"/>
<dbReference type="Proteomes" id="UP000306631">
    <property type="component" value="Unassembled WGS sequence"/>
</dbReference>
<sequence length="172" mass="19784">MDLVKIAGQVSRDADQSTSDLLKKNVQFAEGQAELRKIELDQQDEKRERRSLRSELEAIQYGQEKSREVDALKSELRMLKHSNEVLRDIAADVILDRSSIRKAIEALKSKWVEPSRFDEFNADYVRMRADEKQKIEGDDEQQASAYRLVDDVLSGWSHPSSTRRRRPPGSAP</sequence>
<proteinExistence type="predicted"/>
<protein>
    <submittedName>
        <fullName evidence="1">Uncharacterized protein</fullName>
    </submittedName>
</protein>
<accession>A0A4S2D1V3</accession>